<keyword evidence="4" id="KW-1185">Reference proteome</keyword>
<proteinExistence type="predicted"/>
<reference evidence="3" key="1">
    <citation type="submission" date="2020-11" db="EMBL/GenBank/DDBJ databases">
        <title>Nocardia NEAU-351.nov., a novel actinomycete isolated from the cow dung.</title>
        <authorList>
            <person name="Zhang X."/>
        </authorList>
    </citation>
    <scope>NUCLEOTIDE SEQUENCE</scope>
    <source>
        <strain evidence="3">NEAU-351</strain>
    </source>
</reference>
<keyword evidence="1" id="KW-0472">Membrane</keyword>
<dbReference type="Pfam" id="PF23636">
    <property type="entry name" value="DUF7144"/>
    <property type="match status" value="1"/>
</dbReference>
<feature type="transmembrane region" description="Helical" evidence="1">
    <location>
        <begin position="92"/>
        <end position="109"/>
    </location>
</feature>
<organism evidence="3 4">
    <name type="scientific">Nocardia bovistercoris</name>
    <dbReference type="NCBI Taxonomy" id="2785916"/>
    <lineage>
        <taxon>Bacteria</taxon>
        <taxon>Bacillati</taxon>
        <taxon>Actinomycetota</taxon>
        <taxon>Actinomycetes</taxon>
        <taxon>Mycobacteriales</taxon>
        <taxon>Nocardiaceae</taxon>
        <taxon>Nocardia</taxon>
    </lineage>
</organism>
<keyword evidence="1" id="KW-0812">Transmembrane</keyword>
<gene>
    <name evidence="3" type="ORF">IT779_16235</name>
</gene>
<dbReference type="Proteomes" id="UP000655751">
    <property type="component" value="Unassembled WGS sequence"/>
</dbReference>
<protein>
    <recommendedName>
        <fullName evidence="2">DUF7144 domain-containing protein</fullName>
    </recommendedName>
</protein>
<evidence type="ECO:0000313" key="3">
    <source>
        <dbReference type="EMBL" id="MBH0777825.1"/>
    </source>
</evidence>
<accession>A0A931ICC8</accession>
<dbReference type="InterPro" id="IPR055568">
    <property type="entry name" value="DUF7144"/>
</dbReference>
<evidence type="ECO:0000256" key="1">
    <source>
        <dbReference type="SAM" id="Phobius"/>
    </source>
</evidence>
<dbReference type="EMBL" id="JADMLG010000006">
    <property type="protein sequence ID" value="MBH0777825.1"/>
    <property type="molecule type" value="Genomic_DNA"/>
</dbReference>
<keyword evidence="1" id="KW-1133">Transmembrane helix</keyword>
<evidence type="ECO:0000313" key="4">
    <source>
        <dbReference type="Proteomes" id="UP000655751"/>
    </source>
</evidence>
<dbReference type="RefSeq" id="WP_196150152.1">
    <property type="nucleotide sequence ID" value="NZ_JADMLG010000006.1"/>
</dbReference>
<dbReference type="AlphaFoldDB" id="A0A931ICC8"/>
<feature type="transmembrane region" description="Helical" evidence="1">
    <location>
        <begin position="21"/>
        <end position="42"/>
    </location>
</feature>
<feature type="transmembrane region" description="Helical" evidence="1">
    <location>
        <begin position="62"/>
        <end position="85"/>
    </location>
</feature>
<feature type="domain" description="DUF7144" evidence="2">
    <location>
        <begin position="23"/>
        <end position="133"/>
    </location>
</feature>
<sequence length="139" mass="14836">MSAHTGVHRGNEHIRGRIATGTVLLAAVVLIVAGALQLLQGISAIARDDVFAAADYSYDFDLVAWGWVHIVVGVLMVPTGIALLFGSTVAKVIAVLVAALSILANFLSLPYYPLWSALIIAIDVVIMWAASATWQPERR</sequence>
<comment type="caution">
    <text evidence="3">The sequence shown here is derived from an EMBL/GenBank/DDBJ whole genome shotgun (WGS) entry which is preliminary data.</text>
</comment>
<evidence type="ECO:0000259" key="2">
    <source>
        <dbReference type="Pfam" id="PF23636"/>
    </source>
</evidence>
<feature type="transmembrane region" description="Helical" evidence="1">
    <location>
        <begin position="115"/>
        <end position="134"/>
    </location>
</feature>
<name>A0A931ICC8_9NOCA</name>